<feature type="domain" description="Sulfatase N-terminal" evidence="3">
    <location>
        <begin position="20"/>
        <end position="289"/>
    </location>
</feature>
<dbReference type="PROSITE" id="PS00523">
    <property type="entry name" value="SULFATASE_1"/>
    <property type="match status" value="1"/>
</dbReference>
<evidence type="ECO:0000256" key="1">
    <source>
        <dbReference type="ARBA" id="ARBA00008779"/>
    </source>
</evidence>
<dbReference type="InterPro" id="IPR024607">
    <property type="entry name" value="Sulfatase_CS"/>
</dbReference>
<keyword evidence="2" id="KW-0378">Hydrolase</keyword>
<dbReference type="InterPro" id="IPR000917">
    <property type="entry name" value="Sulfatase_N"/>
</dbReference>
<dbReference type="CDD" id="cd16027">
    <property type="entry name" value="SGSH"/>
    <property type="match status" value="1"/>
</dbReference>
<reference evidence="4 5" key="1">
    <citation type="journal article" date="2017" name="Antonie Van Leeuwenhoek">
        <title>Rhizobium rhizosphaerae sp. nov., a novel species isolated from rice rhizosphere.</title>
        <authorList>
            <person name="Zhao J.J."/>
            <person name="Zhang J."/>
            <person name="Zhang R.J."/>
            <person name="Zhang C.W."/>
            <person name="Yin H.Q."/>
            <person name="Zhang X.X."/>
        </authorList>
    </citation>
    <scope>NUCLEOTIDE SEQUENCE [LARGE SCALE GENOMIC DNA]</scope>
    <source>
        <strain evidence="4 5">S18K6</strain>
    </source>
</reference>
<accession>A0AAV3V7V9</accession>
<sequence>MDQYLSASVTDDERNIDIRPNIIFYLADDQDYTDYGFSGNEKVNTSAIDRLAKEGMVFSNTFTGQAICAPSRSQLFTGKYPIRNGTFANHTPTKPEIISVTKKMRQLGYEVVLAGKSHVKPANVYDWDQEWTSIPKAGVPRDYIPLEEIEEYFLTAEKPFVMFIASKYPHGKYFTVENPKSENLEFYPHDEHLKNNPDYISKRAGYYRSIQEDNTQLESVLNMVDRNLGDNTLFIYSSDHGVSGKFTVKDIGLKVPLVARWPGLIRANSHSEQLIHFTDVLPTFIEIAGGKPDKNLDGESFLPLLKGVNKPIHQYVYGVSTNQNIINTHVFPSRMIRDNRYKYIRNFNALDVLSENLTNRKSVNIFLRLGAEKHPDTAFEELYDLKSDPFEKINLIDAPHLQETVQRLKGELFSWMTKQGDFLDERMGNVPLLLSPTFKLDQNNPLRKNKLKPENLNILKEEDYLKIEHWLQKD</sequence>
<name>A0AAV3V7V9_9ALTE</name>
<dbReference type="Proteomes" id="UP000006320">
    <property type="component" value="Unassembled WGS sequence"/>
</dbReference>
<dbReference type="EMBL" id="BAEM01000063">
    <property type="protein sequence ID" value="GAC12644.1"/>
    <property type="molecule type" value="Genomic_DNA"/>
</dbReference>
<gene>
    <name evidence="4" type="ORF">GCHA_4727</name>
</gene>
<evidence type="ECO:0000256" key="2">
    <source>
        <dbReference type="ARBA" id="ARBA00022801"/>
    </source>
</evidence>
<dbReference type="SUPFAM" id="SSF53649">
    <property type="entry name" value="Alkaline phosphatase-like"/>
    <property type="match status" value="1"/>
</dbReference>
<organism evidence="4 5">
    <name type="scientific">Paraglaciecola chathamensis S18K6</name>
    <dbReference type="NCBI Taxonomy" id="1127672"/>
    <lineage>
        <taxon>Bacteria</taxon>
        <taxon>Pseudomonadati</taxon>
        <taxon>Pseudomonadota</taxon>
        <taxon>Gammaproteobacteria</taxon>
        <taxon>Alteromonadales</taxon>
        <taxon>Alteromonadaceae</taxon>
        <taxon>Paraglaciecola</taxon>
    </lineage>
</organism>
<evidence type="ECO:0000313" key="4">
    <source>
        <dbReference type="EMBL" id="GAC12644.1"/>
    </source>
</evidence>
<evidence type="ECO:0000259" key="3">
    <source>
        <dbReference type="Pfam" id="PF00884"/>
    </source>
</evidence>
<evidence type="ECO:0000313" key="5">
    <source>
        <dbReference type="Proteomes" id="UP000006320"/>
    </source>
</evidence>
<protein>
    <submittedName>
        <fullName evidence="4">N-sulphoglucosamine sulphohydrolase</fullName>
    </submittedName>
</protein>
<proteinExistence type="inferred from homology"/>
<dbReference type="AlphaFoldDB" id="A0AAV3V7V9"/>
<dbReference type="Pfam" id="PF00884">
    <property type="entry name" value="Sulfatase"/>
    <property type="match status" value="1"/>
</dbReference>
<dbReference type="InterPro" id="IPR052701">
    <property type="entry name" value="GAG_Ulvan_Degrading_Sulfatases"/>
</dbReference>
<dbReference type="GO" id="GO:0016787">
    <property type="term" value="F:hydrolase activity"/>
    <property type="evidence" value="ECO:0007669"/>
    <property type="project" value="UniProtKB-KW"/>
</dbReference>
<dbReference type="InterPro" id="IPR017850">
    <property type="entry name" value="Alkaline_phosphatase_core_sf"/>
</dbReference>
<dbReference type="PANTHER" id="PTHR43751:SF1">
    <property type="entry name" value="SULFATASE ATSG-RELATED"/>
    <property type="match status" value="1"/>
</dbReference>
<comment type="similarity">
    <text evidence="1">Belongs to the sulfatase family.</text>
</comment>
<dbReference type="Gene3D" id="3.40.720.10">
    <property type="entry name" value="Alkaline Phosphatase, subunit A"/>
    <property type="match status" value="1"/>
</dbReference>
<comment type="caution">
    <text evidence="4">The sequence shown here is derived from an EMBL/GenBank/DDBJ whole genome shotgun (WGS) entry which is preliminary data.</text>
</comment>
<dbReference type="PANTHER" id="PTHR43751">
    <property type="entry name" value="SULFATASE"/>
    <property type="match status" value="1"/>
</dbReference>